<keyword evidence="2" id="KW-0812">Transmembrane</keyword>
<keyword evidence="1" id="KW-0175">Coiled coil</keyword>
<evidence type="ECO:0000259" key="4">
    <source>
        <dbReference type="Pfam" id="PF07696"/>
    </source>
</evidence>
<feature type="transmembrane region" description="Helical" evidence="2">
    <location>
        <begin position="220"/>
        <end position="238"/>
    </location>
</feature>
<evidence type="ECO:0000256" key="1">
    <source>
        <dbReference type="SAM" id="Coils"/>
    </source>
</evidence>
<reference evidence="6" key="1">
    <citation type="submission" date="2020-02" db="EMBL/GenBank/DDBJ databases">
        <authorList>
            <person name="Meier V. D."/>
        </authorList>
    </citation>
    <scope>NUCLEOTIDE SEQUENCE</scope>
    <source>
        <strain evidence="6">AVDCRST_MAG56</strain>
    </source>
</reference>
<feature type="transmembrane region" description="Helical" evidence="2">
    <location>
        <begin position="314"/>
        <end position="332"/>
    </location>
</feature>
<dbReference type="InterPro" id="IPR024442">
    <property type="entry name" value="Transposase_Zn_ribbon"/>
</dbReference>
<feature type="domain" description="7TM-DISM receptor extracellular" evidence="4">
    <location>
        <begin position="48"/>
        <end position="178"/>
    </location>
</feature>
<dbReference type="AlphaFoldDB" id="A0A6J4K6U1"/>
<dbReference type="InterPro" id="IPR011622">
    <property type="entry name" value="7TMR_DISM_rcpt_extracell_dom2"/>
</dbReference>
<organism evidence="6">
    <name type="scientific">uncultured Cytophagales bacterium</name>
    <dbReference type="NCBI Taxonomy" id="158755"/>
    <lineage>
        <taxon>Bacteria</taxon>
        <taxon>Pseudomonadati</taxon>
        <taxon>Bacteroidota</taxon>
        <taxon>Sphingobacteriia</taxon>
        <taxon>Sphingobacteriales</taxon>
        <taxon>environmental samples</taxon>
    </lineage>
</organism>
<feature type="transmembrane region" description="Helical" evidence="2">
    <location>
        <begin position="344"/>
        <end position="364"/>
    </location>
</feature>
<dbReference type="Pfam" id="PF07695">
    <property type="entry name" value="7TMR-DISM_7TM"/>
    <property type="match status" value="1"/>
</dbReference>
<keyword evidence="2" id="KW-0472">Membrane</keyword>
<dbReference type="EMBL" id="CADCTQ010000429">
    <property type="protein sequence ID" value="CAA9297895.1"/>
    <property type="molecule type" value="Genomic_DNA"/>
</dbReference>
<evidence type="ECO:0000256" key="2">
    <source>
        <dbReference type="SAM" id="Phobius"/>
    </source>
</evidence>
<evidence type="ECO:0000259" key="3">
    <source>
        <dbReference type="Pfam" id="PF07695"/>
    </source>
</evidence>
<feature type="transmembrane region" description="Helical" evidence="2">
    <location>
        <begin position="258"/>
        <end position="277"/>
    </location>
</feature>
<evidence type="ECO:0000313" key="6">
    <source>
        <dbReference type="EMBL" id="CAA9297895.1"/>
    </source>
</evidence>
<name>A0A6J4K6U1_9SPHI</name>
<feature type="domain" description="Transposase zinc-ribbon" evidence="5">
    <location>
        <begin position="484"/>
        <end position="528"/>
    </location>
</feature>
<feature type="coiled-coil region" evidence="1">
    <location>
        <begin position="393"/>
        <end position="442"/>
    </location>
</feature>
<protein>
    <submittedName>
        <fullName evidence="6">Uncharacterized protein</fullName>
    </submittedName>
</protein>
<dbReference type="Pfam" id="PF12760">
    <property type="entry name" value="Zn_ribbon_IS1595"/>
    <property type="match status" value="1"/>
</dbReference>
<evidence type="ECO:0000259" key="5">
    <source>
        <dbReference type="Pfam" id="PF12760"/>
    </source>
</evidence>
<accession>A0A6J4K6U1</accession>
<proteinExistence type="predicted"/>
<dbReference type="Gene3D" id="2.60.40.2380">
    <property type="match status" value="1"/>
</dbReference>
<dbReference type="Pfam" id="PF07696">
    <property type="entry name" value="7TMR-DISMED2"/>
    <property type="match status" value="1"/>
</dbReference>
<feature type="transmembrane region" description="Helical" evidence="2">
    <location>
        <begin position="370"/>
        <end position="390"/>
    </location>
</feature>
<gene>
    <name evidence="6" type="ORF">AVDCRST_MAG56-5278</name>
</gene>
<dbReference type="PROSITE" id="PS51257">
    <property type="entry name" value="PROKAR_LIPOPROTEIN"/>
    <property type="match status" value="1"/>
</dbReference>
<dbReference type="InterPro" id="IPR011623">
    <property type="entry name" value="7TMR_DISM_rcpt_extracell_dom1"/>
</dbReference>
<feature type="transmembrane region" description="Helical" evidence="2">
    <location>
        <begin position="192"/>
        <end position="213"/>
    </location>
</feature>
<keyword evidence="2" id="KW-1133">Transmembrane helix</keyword>
<feature type="transmembrane region" description="Helical" evidence="2">
    <location>
        <begin position="289"/>
        <end position="308"/>
    </location>
</feature>
<sequence length="629" mass="72827">MRTCSEYPFSCIWFLFFACIAGIAPTPLLASEPLRLGDQAEYFLQPGHLEVAEDSSHAWTVDQVSGPGWSGRFIPRSQLSSIRWNACYWVRFRVTNGVADDLHWLLESYDFTIDEITLYAPAGQGFRSVRAGDTYPFATKQIRHKNLVFSLPDVPPGRTQWFYLRIRSIKPFSLIFVLRSHPRFIGYALSEYYFLGIFYGILAAIALINLFFFTAVRDIAYLYYVFYVCSTGLFAASMDGTGFQYLWPDQPAINHHSIKFSILLMVISSVMYVRGFFRTWENAPRLDKFILLVLLLKIGLYLLNQWRPVILNKIVFDIFPVFVAYAVGILYLKRGFSLARYFVLAYSFLFLGYVVLTLRVLNLIPSTLLTFYAFNFSTVLEMIFLSVALAHRFKLVKKEKERAQEKIIEQLRENELLKDKMNRELEQKVQERTKELLLAYEEISRMNALLNIDNHCLEQTVKGLHQDRVNLKDVSYEDFLKTYPDEEACFRYLADLKWQHGYACRKCANTHHSKGKLDHSRRCTSCGYDESVTAYTLFYRLKFPIVKAFYIVFLTISRKNVSLEELSQVLDLRKMTCSAFKQKVLRAMEEKARTKNGRGKKEASDWSSYLLVTVEEQDTPAADSSAAAS</sequence>
<feature type="domain" description="7TM-DISM receptor extracellular" evidence="3">
    <location>
        <begin position="191"/>
        <end position="392"/>
    </location>
</feature>